<keyword evidence="3" id="KW-1185">Reference proteome</keyword>
<dbReference type="PANTHER" id="PTHR40254">
    <property type="entry name" value="BLR0577 PROTEIN"/>
    <property type="match status" value="1"/>
</dbReference>
<dbReference type="EMBL" id="AQQR01000001">
    <property type="protein sequence ID" value="OWU77281.1"/>
    <property type="molecule type" value="Genomic_DNA"/>
</dbReference>
<organism evidence="2 3">
    <name type="scientific">Marinibacterium profundimaris</name>
    <dbReference type="NCBI Taxonomy" id="1679460"/>
    <lineage>
        <taxon>Bacteria</taxon>
        <taxon>Pseudomonadati</taxon>
        <taxon>Pseudomonadota</taxon>
        <taxon>Alphaproteobacteria</taxon>
        <taxon>Rhodobacterales</taxon>
        <taxon>Paracoccaceae</taxon>
        <taxon>Marinibacterium</taxon>
    </lineage>
</organism>
<dbReference type="Proteomes" id="UP000215377">
    <property type="component" value="Unassembled WGS sequence"/>
</dbReference>
<dbReference type="InterPro" id="IPR036188">
    <property type="entry name" value="FAD/NAD-bd_sf"/>
</dbReference>
<dbReference type="AlphaFoldDB" id="A0A225NQQ1"/>
<protein>
    <recommendedName>
        <fullName evidence="1">FAD-dependent urate hydroxylase HpyO/Asp monooxygenase CreE-like FAD/NAD(P)-binding domain-containing protein</fullName>
    </recommendedName>
</protein>
<evidence type="ECO:0000313" key="2">
    <source>
        <dbReference type="EMBL" id="OWU77281.1"/>
    </source>
</evidence>
<accession>A0A225NQQ1</accession>
<gene>
    <name evidence="2" type="ORF">ATO3_00645</name>
</gene>
<dbReference type="SUPFAM" id="SSF51905">
    <property type="entry name" value="FAD/NAD(P)-binding domain"/>
    <property type="match status" value="1"/>
</dbReference>
<comment type="caution">
    <text evidence="2">The sequence shown here is derived from an EMBL/GenBank/DDBJ whole genome shotgun (WGS) entry which is preliminary data.</text>
</comment>
<dbReference type="InterPro" id="IPR052189">
    <property type="entry name" value="L-asp_N-monooxygenase_NS-form"/>
</dbReference>
<dbReference type="PANTHER" id="PTHR40254:SF1">
    <property type="entry name" value="BLR0577 PROTEIN"/>
    <property type="match status" value="1"/>
</dbReference>
<feature type="domain" description="FAD-dependent urate hydroxylase HpyO/Asp monooxygenase CreE-like FAD/NAD(P)-binding" evidence="1">
    <location>
        <begin position="1"/>
        <end position="145"/>
    </location>
</feature>
<reference evidence="2 3" key="1">
    <citation type="submission" date="2013-04" db="EMBL/GenBank/DDBJ databases">
        <title>Oceanicola sp. 22II1-22F33 Genome Sequencing.</title>
        <authorList>
            <person name="Lai Q."/>
            <person name="Li G."/>
            <person name="Shao Z."/>
        </authorList>
    </citation>
    <scope>NUCLEOTIDE SEQUENCE [LARGE SCALE GENOMIC DNA]</scope>
    <source>
        <strain evidence="2 3">22II1-22F33</strain>
    </source>
</reference>
<proteinExistence type="predicted"/>
<evidence type="ECO:0000259" key="1">
    <source>
        <dbReference type="Pfam" id="PF13454"/>
    </source>
</evidence>
<evidence type="ECO:0000313" key="3">
    <source>
        <dbReference type="Proteomes" id="UP000215377"/>
    </source>
</evidence>
<dbReference type="Pfam" id="PF13454">
    <property type="entry name" value="NAD_binding_9"/>
    <property type="match status" value="1"/>
</dbReference>
<sequence>MGPRGLGALEALADARAGQPALKVDIFDAFPAPGAGPNFDPAESPLCRLNIPMRDIAIRPPAFSALGPFADWPDAPADPDAFPPRAELGRYLEARFAELRAHAALAISLRPHAVTDLKRDDTGWQLFSDDSWHGPYAEVLLVPGQPKVAPDDQLAEWQDHAGTGAGRLAQAYPARLLQDRAVDWAGQTVAIRGLALSSFDVLRVLTTGQGGRFADGTYVASGGEPARILPFSLDGRPPAPKPATAALDACFAPTQAESDAFAEAIAAAATADPDTARQKIDGALLPPVRRILEETGTDPAGVADWLATEWDAPGTQEDSSPLQALQDGLAMAEGRQPPSIGYTVGQVWRTWQDALRIGYNPATTPPDTAEALVGFDEGLKRYSYGPPVSSCHELAALIEAGIVSLELATDPEITLIPEGWRLACGDTAIEASVMVDGVLPNPDLGAVRDPLVTGLLDDGWLTAREGPLAADTAGDGALIGPDGATAPGLCLLGRMSLGSVIAADSLHDCFGAASRRWARGVTDRIGQPQG</sequence>
<name>A0A225NQQ1_9RHOB</name>
<dbReference type="InterPro" id="IPR038732">
    <property type="entry name" value="HpyO/CreE_NAD-binding"/>
</dbReference>